<dbReference type="PANTHER" id="PTHR45228:SF9">
    <property type="entry name" value="3'3'-CGAMP-SPECIFIC PHOSPHODIESTERASE 2"/>
    <property type="match status" value="1"/>
</dbReference>
<name>A0ABR6GT99_9BURK</name>
<organism evidence="3 4">
    <name type="scientific">Roseateles terrae</name>
    <dbReference type="NCBI Taxonomy" id="431060"/>
    <lineage>
        <taxon>Bacteria</taxon>
        <taxon>Pseudomonadati</taxon>
        <taxon>Pseudomonadota</taxon>
        <taxon>Betaproteobacteria</taxon>
        <taxon>Burkholderiales</taxon>
        <taxon>Sphaerotilaceae</taxon>
        <taxon>Roseateles</taxon>
    </lineage>
</organism>
<dbReference type="RefSeq" id="WP_088451219.1">
    <property type="nucleotide sequence ID" value="NZ_JACHXO010000004.1"/>
</dbReference>
<comment type="caution">
    <text evidence="3">The sequence shown here is derived from an EMBL/GenBank/DDBJ whole genome shotgun (WGS) entry which is preliminary data.</text>
</comment>
<evidence type="ECO:0000313" key="3">
    <source>
        <dbReference type="EMBL" id="MBB3195294.1"/>
    </source>
</evidence>
<evidence type="ECO:0000256" key="1">
    <source>
        <dbReference type="PROSITE-ProRule" id="PRU00169"/>
    </source>
</evidence>
<dbReference type="PROSITE" id="PS50110">
    <property type="entry name" value="RESPONSE_REGULATORY"/>
    <property type="match status" value="1"/>
</dbReference>
<evidence type="ECO:0000313" key="4">
    <source>
        <dbReference type="Proteomes" id="UP000574369"/>
    </source>
</evidence>
<gene>
    <name evidence="3" type="ORF">FHS28_002697</name>
</gene>
<proteinExistence type="predicted"/>
<dbReference type="Pfam" id="PF11849">
    <property type="entry name" value="DUF3369"/>
    <property type="match status" value="1"/>
</dbReference>
<dbReference type="InterPro" id="IPR052020">
    <property type="entry name" value="Cyclic_di-GMP/3'3'-cGAMP_PDE"/>
</dbReference>
<feature type="domain" description="Response regulatory" evidence="2">
    <location>
        <begin position="28"/>
        <end position="152"/>
    </location>
</feature>
<dbReference type="SUPFAM" id="SSF52172">
    <property type="entry name" value="CheY-like"/>
    <property type="match status" value="1"/>
</dbReference>
<dbReference type="InterPro" id="IPR021800">
    <property type="entry name" value="DUF3369"/>
</dbReference>
<keyword evidence="1" id="KW-0597">Phosphoprotein</keyword>
<keyword evidence="4" id="KW-1185">Reference proteome</keyword>
<sequence length="329" mass="36518">MNSDFVFADELPEEVSDGHRTRLLPPWVVMIVDDDPAVHQVTQLVMDDFEFAGRKLQFLNAYTGSEARDLLQSRQDVALVLLDVVMESDHAGLDVARYIREELGNRHVRIVLRTGQPGQAPEEEVIKAYDINDYKEKTELTKRKLITVFYSSLRSYRDIVTLDHARQALRRSIEAITQIHDAGSLRHLASALLDQLAHLLGHEVQGLCASRMAAYAASQGEGALRVLAATAEFQGLLDESAVRDLPADVKGALEQALQTQQSHADGDCFIGYYRTHTGNESLLYMRFSEPVDADGQELLQIFCANVAIAYERLLMGQMRSSADSAGTGA</sequence>
<accession>A0ABR6GT99</accession>
<protein>
    <submittedName>
        <fullName evidence="3">CheY-like chemotaxis protein</fullName>
    </submittedName>
</protein>
<dbReference type="PANTHER" id="PTHR45228">
    <property type="entry name" value="CYCLIC DI-GMP PHOSPHODIESTERASE TM_0186-RELATED"/>
    <property type="match status" value="1"/>
</dbReference>
<dbReference type="InterPro" id="IPR011006">
    <property type="entry name" value="CheY-like_superfamily"/>
</dbReference>
<reference evidence="3 4" key="1">
    <citation type="submission" date="2020-08" db="EMBL/GenBank/DDBJ databases">
        <title>Genomic Encyclopedia of Type Strains, Phase III (KMG-III): the genomes of soil and plant-associated and newly described type strains.</title>
        <authorList>
            <person name="Whitman W."/>
        </authorList>
    </citation>
    <scope>NUCLEOTIDE SEQUENCE [LARGE SCALE GENOMIC DNA]</scope>
    <source>
        <strain evidence="3 4">CECT 7247</strain>
    </source>
</reference>
<dbReference type="Proteomes" id="UP000574369">
    <property type="component" value="Unassembled WGS sequence"/>
</dbReference>
<evidence type="ECO:0000259" key="2">
    <source>
        <dbReference type="PROSITE" id="PS50110"/>
    </source>
</evidence>
<dbReference type="InterPro" id="IPR001789">
    <property type="entry name" value="Sig_transdc_resp-reg_receiver"/>
</dbReference>
<dbReference type="Gene3D" id="3.40.50.2300">
    <property type="match status" value="1"/>
</dbReference>
<feature type="modified residue" description="4-aspartylphosphate" evidence="1">
    <location>
        <position position="83"/>
    </location>
</feature>
<dbReference type="Pfam" id="PF00072">
    <property type="entry name" value="Response_reg"/>
    <property type="match status" value="1"/>
</dbReference>
<dbReference type="EMBL" id="JACHXO010000004">
    <property type="protein sequence ID" value="MBB3195294.1"/>
    <property type="molecule type" value="Genomic_DNA"/>
</dbReference>